<protein>
    <recommendedName>
        <fullName evidence="1">UPF0225 protein ACFSJS_07685</fullName>
    </recommendedName>
</protein>
<evidence type="ECO:0000313" key="4">
    <source>
        <dbReference type="EMBL" id="MFD1829543.1"/>
    </source>
</evidence>
<dbReference type="InterPro" id="IPR048469">
    <property type="entry name" value="YchJ-like_M"/>
</dbReference>
<dbReference type="PANTHER" id="PTHR33747">
    <property type="entry name" value="UPF0225 PROTEIN SCO1677"/>
    <property type="match status" value="1"/>
</dbReference>
<dbReference type="SUPFAM" id="SSF54427">
    <property type="entry name" value="NTF2-like"/>
    <property type="match status" value="1"/>
</dbReference>
<dbReference type="RefSeq" id="WP_380898174.1">
    <property type="nucleotide sequence ID" value="NZ_JBHUFU010000003.1"/>
</dbReference>
<dbReference type="Proteomes" id="UP001597365">
    <property type="component" value="Unassembled WGS sequence"/>
</dbReference>
<organism evidence="4 5">
    <name type="scientific">Streptomyces desertarenae</name>
    <dbReference type="NCBI Taxonomy" id="2666184"/>
    <lineage>
        <taxon>Bacteria</taxon>
        <taxon>Bacillati</taxon>
        <taxon>Actinomycetota</taxon>
        <taxon>Actinomycetes</taxon>
        <taxon>Kitasatosporales</taxon>
        <taxon>Streptomycetaceae</taxon>
        <taxon>Streptomyces</taxon>
    </lineage>
</organism>
<keyword evidence="5" id="KW-1185">Reference proteome</keyword>
<sequence length="153" mass="16697">MSRRRPGRRPASPAAPVPAADPAASDPAAPCPCGLPASYAACCARYHRGPSPAPTAEALMRSRYSAFAVRDREYLLRTWHPGTRPARLDLDPGTRWRRLEVLSTTGGSPFHTEGTVAFRAHCTERGRPGVLEEHSRFVRHEGAWVYLDALGAP</sequence>
<evidence type="ECO:0000259" key="3">
    <source>
        <dbReference type="Pfam" id="PF17775"/>
    </source>
</evidence>
<dbReference type="HAMAP" id="MF_00612">
    <property type="entry name" value="UPF0225"/>
    <property type="match status" value="1"/>
</dbReference>
<evidence type="ECO:0000256" key="2">
    <source>
        <dbReference type="SAM" id="MobiDB-lite"/>
    </source>
</evidence>
<dbReference type="InterPro" id="IPR032710">
    <property type="entry name" value="NTF2-like_dom_sf"/>
</dbReference>
<name>A0ABW4PFP9_9ACTN</name>
<dbReference type="Pfam" id="PF17775">
    <property type="entry name" value="YchJ_M-like"/>
    <property type="match status" value="1"/>
</dbReference>
<evidence type="ECO:0000313" key="5">
    <source>
        <dbReference type="Proteomes" id="UP001597365"/>
    </source>
</evidence>
<comment type="caution">
    <text evidence="4">The sequence shown here is derived from an EMBL/GenBank/DDBJ whole genome shotgun (WGS) entry which is preliminary data.</text>
</comment>
<evidence type="ECO:0000256" key="1">
    <source>
        <dbReference type="HAMAP-Rule" id="MF_00612"/>
    </source>
</evidence>
<dbReference type="Gene3D" id="3.10.450.50">
    <property type="match status" value="1"/>
</dbReference>
<proteinExistence type="inferred from homology"/>
<reference evidence="5" key="1">
    <citation type="journal article" date="2019" name="Int. J. Syst. Evol. Microbiol.">
        <title>The Global Catalogue of Microorganisms (GCM) 10K type strain sequencing project: providing services to taxonomists for standard genome sequencing and annotation.</title>
        <authorList>
            <consortium name="The Broad Institute Genomics Platform"/>
            <consortium name="The Broad Institute Genome Sequencing Center for Infectious Disease"/>
            <person name="Wu L."/>
            <person name="Ma J."/>
        </authorList>
    </citation>
    <scope>NUCLEOTIDE SEQUENCE [LARGE SCALE GENOMIC DNA]</scope>
    <source>
        <strain evidence="5">CGMCC 4.7455</strain>
    </source>
</reference>
<dbReference type="InterPro" id="IPR023006">
    <property type="entry name" value="YchJ-like"/>
</dbReference>
<accession>A0ABW4PFP9</accession>
<feature type="compositionally biased region" description="Low complexity" evidence="2">
    <location>
        <begin position="9"/>
        <end position="27"/>
    </location>
</feature>
<feature type="domain" description="YchJ-like middle NTF2-like" evidence="3">
    <location>
        <begin position="55"/>
        <end position="149"/>
    </location>
</feature>
<comment type="similarity">
    <text evidence="1">Belongs to the UPF0225 family.</text>
</comment>
<dbReference type="PANTHER" id="PTHR33747:SF1">
    <property type="entry name" value="ADENYLATE CYCLASE-ASSOCIATED CAP C-TERMINAL DOMAIN-CONTAINING PROTEIN"/>
    <property type="match status" value="1"/>
</dbReference>
<dbReference type="EMBL" id="JBHUFU010000003">
    <property type="protein sequence ID" value="MFD1829543.1"/>
    <property type="molecule type" value="Genomic_DNA"/>
</dbReference>
<feature type="region of interest" description="Disordered" evidence="2">
    <location>
        <begin position="1"/>
        <end position="27"/>
    </location>
</feature>
<gene>
    <name evidence="4" type="ORF">ACFSJS_07685</name>
</gene>